<feature type="binding site" description="axial binding residue" evidence="5">
    <location>
        <position position="488"/>
    </location>
    <ligand>
        <name>heme</name>
        <dbReference type="ChEBI" id="CHEBI:30413"/>
    </ligand>
    <ligandPart>
        <name>Fe</name>
        <dbReference type="ChEBI" id="CHEBI:18248"/>
    </ligandPart>
</feature>
<dbReference type="InterPro" id="IPR036396">
    <property type="entry name" value="Cyt_P450_sf"/>
</dbReference>
<dbReference type="GO" id="GO:0005506">
    <property type="term" value="F:iron ion binding"/>
    <property type="evidence" value="ECO:0007669"/>
    <property type="project" value="InterPro"/>
</dbReference>
<evidence type="ECO:0000256" key="5">
    <source>
        <dbReference type="PIRSR" id="PIRSR602403-1"/>
    </source>
</evidence>
<evidence type="ECO:0000313" key="8">
    <source>
        <dbReference type="Proteomes" id="UP000717515"/>
    </source>
</evidence>
<dbReference type="PROSITE" id="PS00086">
    <property type="entry name" value="CYTOCHROME_P450"/>
    <property type="match status" value="1"/>
</dbReference>
<dbReference type="InterPro" id="IPR002403">
    <property type="entry name" value="Cyt_P450_E_grp-IV"/>
</dbReference>
<evidence type="ECO:0000256" key="4">
    <source>
        <dbReference type="ARBA" id="ARBA00023004"/>
    </source>
</evidence>
<reference evidence="7" key="1">
    <citation type="submission" date="2021-07" db="EMBL/GenBank/DDBJ databases">
        <title>Draft genome of Mortierella alpina, strain LL118, isolated from an aspen leaf litter sample.</title>
        <authorList>
            <person name="Yang S."/>
            <person name="Vinatzer B.A."/>
        </authorList>
    </citation>
    <scope>NUCLEOTIDE SEQUENCE</scope>
    <source>
        <strain evidence="7">LL118</strain>
    </source>
</reference>
<dbReference type="GO" id="GO:0016705">
    <property type="term" value="F:oxidoreductase activity, acting on paired donors, with incorporation or reduction of molecular oxygen"/>
    <property type="evidence" value="ECO:0007669"/>
    <property type="project" value="InterPro"/>
</dbReference>
<dbReference type="Gene3D" id="1.10.630.10">
    <property type="entry name" value="Cytochrome P450"/>
    <property type="match status" value="1"/>
</dbReference>
<evidence type="ECO:0000256" key="6">
    <source>
        <dbReference type="RuleBase" id="RU000461"/>
    </source>
</evidence>
<keyword evidence="6" id="KW-0560">Oxidoreductase</keyword>
<evidence type="ECO:0008006" key="9">
    <source>
        <dbReference type="Google" id="ProtNLM"/>
    </source>
</evidence>
<dbReference type="GO" id="GO:0020037">
    <property type="term" value="F:heme binding"/>
    <property type="evidence" value="ECO:0007669"/>
    <property type="project" value="InterPro"/>
</dbReference>
<proteinExistence type="inferred from homology"/>
<dbReference type="InterPro" id="IPR001128">
    <property type="entry name" value="Cyt_P450"/>
</dbReference>
<dbReference type="PANTHER" id="PTHR46206">
    <property type="entry name" value="CYTOCHROME P450"/>
    <property type="match status" value="1"/>
</dbReference>
<evidence type="ECO:0000256" key="3">
    <source>
        <dbReference type="ARBA" id="ARBA00022723"/>
    </source>
</evidence>
<sequence length="547" mass="61639">MLGLTSTSSAVEPITILKTALPIGIGLASAAFLSMKLANRASLAIDKSIPTVPIRAGDSSHDAEYYEDQSLFIARCEEQYGPVFNLHVLNQFLTVISGPLAREVFMNENFNFGDSLDDITGIHALTMSITTTKRRFDNPLIHEIIRDTISPNLPLFTPRIVERLVNVFNSDLGYGEHKLIKDPLLAFQDMIASAMATVFMGHEIAKNSKVIDSFTQSTYDFAKTLKGPRKDFWHTLRNRTKHGVFNPMRKHIEVLVEAASPVIQERRRMEAEAVEKGVAYERPLDILQKLLDNFEKYQLADIEDICGHLLTIILVSVHTTSDASTYVSYYLATFPDCIEVLYREQVEVLDQISKEREAERQSKLQSGEVQSRTAFEGTDLDPCNDRYLSAEAVKRFKYLDSFVREVFRFRQQKIALGHTARMDVVLSNGMVIHKGRKIVVNTRSLHQDYELQGEDPTEFRPWRFVGKVKSATKASMDYLPFGVGKHACPGRFLAIQEIKTITALLVTRYSMLELEDPSKQNRALFAAIGEPVPTGLYFTSRAGANAQ</sequence>
<dbReference type="PRINTS" id="PR00465">
    <property type="entry name" value="EP450IV"/>
</dbReference>
<dbReference type="InterPro" id="IPR017972">
    <property type="entry name" value="Cyt_P450_CS"/>
</dbReference>
<dbReference type="AlphaFoldDB" id="A0A9P8A2N5"/>
<comment type="caution">
    <text evidence="7">The sequence shown here is derived from an EMBL/GenBank/DDBJ whole genome shotgun (WGS) entry which is preliminary data.</text>
</comment>
<keyword evidence="6" id="KW-0503">Monooxygenase</keyword>
<comment type="cofactor">
    <cofactor evidence="1 5">
        <name>heme</name>
        <dbReference type="ChEBI" id="CHEBI:30413"/>
    </cofactor>
</comment>
<keyword evidence="5 6" id="KW-0349">Heme</keyword>
<gene>
    <name evidence="7" type="ORF">KVV02_008777</name>
</gene>
<accession>A0A9P8A2N5</accession>
<dbReference type="Pfam" id="PF00067">
    <property type="entry name" value="p450"/>
    <property type="match status" value="2"/>
</dbReference>
<keyword evidence="4 5" id="KW-0408">Iron</keyword>
<evidence type="ECO:0000256" key="1">
    <source>
        <dbReference type="ARBA" id="ARBA00001971"/>
    </source>
</evidence>
<dbReference type="SUPFAM" id="SSF48264">
    <property type="entry name" value="Cytochrome P450"/>
    <property type="match status" value="1"/>
</dbReference>
<keyword evidence="3 5" id="KW-0479">Metal-binding</keyword>
<comment type="similarity">
    <text evidence="2 6">Belongs to the cytochrome P450 family.</text>
</comment>
<dbReference type="EMBL" id="JAIFTL010000127">
    <property type="protein sequence ID" value="KAG9322834.1"/>
    <property type="molecule type" value="Genomic_DNA"/>
</dbReference>
<protein>
    <recommendedName>
        <fullName evidence="9">Cytochrome P450</fullName>
    </recommendedName>
</protein>
<organism evidence="7 8">
    <name type="scientific">Mortierella alpina</name>
    <name type="common">Oleaginous fungus</name>
    <name type="synonym">Mortierella renispora</name>
    <dbReference type="NCBI Taxonomy" id="64518"/>
    <lineage>
        <taxon>Eukaryota</taxon>
        <taxon>Fungi</taxon>
        <taxon>Fungi incertae sedis</taxon>
        <taxon>Mucoromycota</taxon>
        <taxon>Mortierellomycotina</taxon>
        <taxon>Mortierellomycetes</taxon>
        <taxon>Mortierellales</taxon>
        <taxon>Mortierellaceae</taxon>
        <taxon>Mortierella</taxon>
    </lineage>
</organism>
<dbReference type="GO" id="GO:0004497">
    <property type="term" value="F:monooxygenase activity"/>
    <property type="evidence" value="ECO:0007669"/>
    <property type="project" value="UniProtKB-KW"/>
</dbReference>
<evidence type="ECO:0000256" key="2">
    <source>
        <dbReference type="ARBA" id="ARBA00010617"/>
    </source>
</evidence>
<evidence type="ECO:0000313" key="7">
    <source>
        <dbReference type="EMBL" id="KAG9322834.1"/>
    </source>
</evidence>
<dbReference type="Proteomes" id="UP000717515">
    <property type="component" value="Unassembled WGS sequence"/>
</dbReference>
<name>A0A9P8A2N5_MORAP</name>